<comment type="caution">
    <text evidence="2">The sequence shown here is derived from an EMBL/GenBank/DDBJ whole genome shotgun (WGS) entry which is preliminary data.</text>
</comment>
<accession>A0A822YUG3</accession>
<gene>
    <name evidence="2" type="ORF">HUJ06_006952</name>
</gene>
<sequence length="122" mass="13627">MCSINVMEAWAALRSYQVVSKFRRQPNIIEGDPSVVINALRGLEVLPWSIRSVLEECHNVCLEASLTVMYVHVFREANFIVDWLANLGHTASISCNSLAVGTFGLLCMSDAWGRITPKPLYN</sequence>
<dbReference type="InterPro" id="IPR002156">
    <property type="entry name" value="RNaseH_domain"/>
</dbReference>
<dbReference type="GO" id="GO:0003676">
    <property type="term" value="F:nucleic acid binding"/>
    <property type="evidence" value="ECO:0007669"/>
    <property type="project" value="InterPro"/>
</dbReference>
<protein>
    <recommendedName>
        <fullName evidence="1">RNase H type-1 domain-containing protein</fullName>
    </recommendedName>
</protein>
<evidence type="ECO:0000313" key="3">
    <source>
        <dbReference type="Proteomes" id="UP000607653"/>
    </source>
</evidence>
<reference evidence="2 3" key="1">
    <citation type="journal article" date="2020" name="Mol. Biol. Evol.">
        <title>Distinct Expression and Methylation Patterns for Genes with Different Fates following a Single Whole-Genome Duplication in Flowering Plants.</title>
        <authorList>
            <person name="Shi T."/>
            <person name="Rahmani R.S."/>
            <person name="Gugger P.F."/>
            <person name="Wang M."/>
            <person name="Li H."/>
            <person name="Zhang Y."/>
            <person name="Li Z."/>
            <person name="Wang Q."/>
            <person name="Van de Peer Y."/>
            <person name="Marchal K."/>
            <person name="Chen J."/>
        </authorList>
    </citation>
    <scope>NUCLEOTIDE SEQUENCE [LARGE SCALE GENOMIC DNA]</scope>
    <source>
        <tissue evidence="2">Leaf</tissue>
    </source>
</reference>
<dbReference type="Gene3D" id="3.30.420.10">
    <property type="entry name" value="Ribonuclease H-like superfamily/Ribonuclease H"/>
    <property type="match status" value="1"/>
</dbReference>
<name>A0A822YUG3_NELNU</name>
<dbReference type="Pfam" id="PF13456">
    <property type="entry name" value="RVT_3"/>
    <property type="match status" value="1"/>
</dbReference>
<evidence type="ECO:0000259" key="1">
    <source>
        <dbReference type="Pfam" id="PF13456"/>
    </source>
</evidence>
<keyword evidence="3" id="KW-1185">Reference proteome</keyword>
<dbReference type="GO" id="GO:0004523">
    <property type="term" value="F:RNA-DNA hybrid ribonuclease activity"/>
    <property type="evidence" value="ECO:0007669"/>
    <property type="project" value="InterPro"/>
</dbReference>
<dbReference type="AlphaFoldDB" id="A0A822YUG3"/>
<dbReference type="InterPro" id="IPR053151">
    <property type="entry name" value="RNase_H-like"/>
</dbReference>
<feature type="domain" description="RNase H type-1" evidence="1">
    <location>
        <begin position="4"/>
        <end position="87"/>
    </location>
</feature>
<evidence type="ECO:0000313" key="2">
    <source>
        <dbReference type="EMBL" id="DAD36312.1"/>
    </source>
</evidence>
<dbReference type="SUPFAM" id="SSF53098">
    <property type="entry name" value="Ribonuclease H-like"/>
    <property type="match status" value="1"/>
</dbReference>
<dbReference type="Proteomes" id="UP000607653">
    <property type="component" value="Unassembled WGS sequence"/>
</dbReference>
<dbReference type="InterPro" id="IPR012337">
    <property type="entry name" value="RNaseH-like_sf"/>
</dbReference>
<dbReference type="PANTHER" id="PTHR47723">
    <property type="entry name" value="OS05G0353850 PROTEIN"/>
    <property type="match status" value="1"/>
</dbReference>
<dbReference type="EMBL" id="DUZY01000004">
    <property type="protein sequence ID" value="DAD36312.1"/>
    <property type="molecule type" value="Genomic_DNA"/>
</dbReference>
<dbReference type="InterPro" id="IPR036397">
    <property type="entry name" value="RNaseH_sf"/>
</dbReference>
<dbReference type="PANTHER" id="PTHR47723:SF19">
    <property type="entry name" value="POLYNUCLEOTIDYL TRANSFERASE, RIBONUCLEASE H-LIKE SUPERFAMILY PROTEIN"/>
    <property type="match status" value="1"/>
</dbReference>
<organism evidence="2 3">
    <name type="scientific">Nelumbo nucifera</name>
    <name type="common">Sacred lotus</name>
    <dbReference type="NCBI Taxonomy" id="4432"/>
    <lineage>
        <taxon>Eukaryota</taxon>
        <taxon>Viridiplantae</taxon>
        <taxon>Streptophyta</taxon>
        <taxon>Embryophyta</taxon>
        <taxon>Tracheophyta</taxon>
        <taxon>Spermatophyta</taxon>
        <taxon>Magnoliopsida</taxon>
        <taxon>Proteales</taxon>
        <taxon>Nelumbonaceae</taxon>
        <taxon>Nelumbo</taxon>
    </lineage>
</organism>
<proteinExistence type="predicted"/>